<sequence length="142" mass="16863">MNTNTLQLRIFDDWKLARFQRKHNQIFGKGVLGTFLHIWGECWEKELFFKKSFNLVPFPRTYPICCIKNDFFGGISITWKRKLRILLKISIGLKSIHGRNFVHRDLRRMADFTLNNNEIIPRPTLPSIRNLKSISLISTMKR</sequence>
<dbReference type="SUPFAM" id="SSF56112">
    <property type="entry name" value="Protein kinase-like (PK-like)"/>
    <property type="match status" value="1"/>
</dbReference>
<dbReference type="InterPro" id="IPR011009">
    <property type="entry name" value="Kinase-like_dom_sf"/>
</dbReference>
<dbReference type="Proteomes" id="UP000615446">
    <property type="component" value="Unassembled WGS sequence"/>
</dbReference>
<reference evidence="1" key="1">
    <citation type="submission" date="2019-10" db="EMBL/GenBank/DDBJ databases">
        <title>Conservation and host-specific expression of non-tandemly repeated heterogenous ribosome RNA gene in arbuscular mycorrhizal fungi.</title>
        <authorList>
            <person name="Maeda T."/>
            <person name="Kobayashi Y."/>
            <person name="Nakagawa T."/>
            <person name="Ezawa T."/>
            <person name="Yamaguchi K."/>
            <person name="Bino T."/>
            <person name="Nishimoto Y."/>
            <person name="Shigenobu S."/>
            <person name="Kawaguchi M."/>
        </authorList>
    </citation>
    <scope>NUCLEOTIDE SEQUENCE</scope>
    <source>
        <strain evidence="1">HR1</strain>
    </source>
</reference>
<gene>
    <name evidence="1" type="ORF">RCL2_002487300</name>
</gene>
<organism evidence="1 2">
    <name type="scientific">Rhizophagus clarus</name>
    <dbReference type="NCBI Taxonomy" id="94130"/>
    <lineage>
        <taxon>Eukaryota</taxon>
        <taxon>Fungi</taxon>
        <taxon>Fungi incertae sedis</taxon>
        <taxon>Mucoromycota</taxon>
        <taxon>Glomeromycotina</taxon>
        <taxon>Glomeromycetes</taxon>
        <taxon>Glomerales</taxon>
        <taxon>Glomeraceae</taxon>
        <taxon>Rhizophagus</taxon>
    </lineage>
</organism>
<comment type="caution">
    <text evidence="1">The sequence shown here is derived from an EMBL/GenBank/DDBJ whole genome shotgun (WGS) entry which is preliminary data.</text>
</comment>
<protein>
    <recommendedName>
        <fullName evidence="3">Protein kinase domain-containing protein</fullName>
    </recommendedName>
</protein>
<evidence type="ECO:0008006" key="3">
    <source>
        <dbReference type="Google" id="ProtNLM"/>
    </source>
</evidence>
<dbReference type="AlphaFoldDB" id="A0A8H3M0B9"/>
<proteinExistence type="predicted"/>
<name>A0A8H3M0B9_9GLOM</name>
<dbReference type="EMBL" id="BLAL01000266">
    <property type="protein sequence ID" value="GES98318.1"/>
    <property type="molecule type" value="Genomic_DNA"/>
</dbReference>
<evidence type="ECO:0000313" key="2">
    <source>
        <dbReference type="Proteomes" id="UP000615446"/>
    </source>
</evidence>
<accession>A0A8H3M0B9</accession>
<evidence type="ECO:0000313" key="1">
    <source>
        <dbReference type="EMBL" id="GES98318.1"/>
    </source>
</evidence>